<proteinExistence type="predicted"/>
<feature type="domain" description="PWWP" evidence="2">
    <location>
        <begin position="253"/>
        <end position="314"/>
    </location>
</feature>
<dbReference type="Gene3D" id="2.30.30.140">
    <property type="match status" value="1"/>
</dbReference>
<feature type="region of interest" description="Disordered" evidence="1">
    <location>
        <begin position="788"/>
        <end position="807"/>
    </location>
</feature>
<evidence type="ECO:0000259" key="2">
    <source>
        <dbReference type="PROSITE" id="PS50812"/>
    </source>
</evidence>
<evidence type="ECO:0000313" key="3">
    <source>
        <dbReference type="EMBL" id="OMO73499.1"/>
    </source>
</evidence>
<dbReference type="Pfam" id="PF00855">
    <property type="entry name" value="PWWP"/>
    <property type="match status" value="1"/>
</dbReference>
<keyword evidence="4" id="KW-1185">Reference proteome</keyword>
<dbReference type="OrthoDB" id="62853at2759"/>
<dbReference type="PANTHER" id="PTHR42851">
    <property type="entry name" value="ALDOLASE-RELATED"/>
    <property type="match status" value="1"/>
</dbReference>
<dbReference type="Proteomes" id="UP000187203">
    <property type="component" value="Unassembled WGS sequence"/>
</dbReference>
<feature type="region of interest" description="Disordered" evidence="1">
    <location>
        <begin position="177"/>
        <end position="240"/>
    </location>
</feature>
<feature type="region of interest" description="Disordered" evidence="1">
    <location>
        <begin position="561"/>
        <end position="625"/>
    </location>
</feature>
<comment type="caution">
    <text evidence="3">The sequence shown here is derived from an EMBL/GenBank/DDBJ whole genome shotgun (WGS) entry which is preliminary data.</text>
</comment>
<dbReference type="SUPFAM" id="SSF63748">
    <property type="entry name" value="Tudor/PWWP/MBT"/>
    <property type="match status" value="1"/>
</dbReference>
<name>A0A1R3HSV6_9ROSI</name>
<organism evidence="3 4">
    <name type="scientific">Corchorus olitorius</name>
    <dbReference type="NCBI Taxonomy" id="93759"/>
    <lineage>
        <taxon>Eukaryota</taxon>
        <taxon>Viridiplantae</taxon>
        <taxon>Streptophyta</taxon>
        <taxon>Embryophyta</taxon>
        <taxon>Tracheophyta</taxon>
        <taxon>Spermatophyta</taxon>
        <taxon>Magnoliopsida</taxon>
        <taxon>eudicotyledons</taxon>
        <taxon>Gunneridae</taxon>
        <taxon>Pentapetalae</taxon>
        <taxon>rosids</taxon>
        <taxon>malvids</taxon>
        <taxon>Malvales</taxon>
        <taxon>Malvaceae</taxon>
        <taxon>Grewioideae</taxon>
        <taxon>Apeibeae</taxon>
        <taxon>Corchorus</taxon>
    </lineage>
</organism>
<feature type="compositionally biased region" description="Polar residues" evidence="1">
    <location>
        <begin position="217"/>
        <end position="237"/>
    </location>
</feature>
<dbReference type="PROSITE" id="PS50812">
    <property type="entry name" value="PWWP"/>
    <property type="match status" value="1"/>
</dbReference>
<dbReference type="AlphaFoldDB" id="A0A1R3HSV6"/>
<evidence type="ECO:0000313" key="4">
    <source>
        <dbReference type="Proteomes" id="UP000187203"/>
    </source>
</evidence>
<dbReference type="STRING" id="93759.A0A1R3HSV6"/>
<dbReference type="SMART" id="SM00293">
    <property type="entry name" value="PWWP"/>
    <property type="match status" value="1"/>
</dbReference>
<feature type="compositionally biased region" description="Basic and acidic residues" evidence="1">
    <location>
        <begin position="593"/>
        <end position="609"/>
    </location>
</feature>
<feature type="compositionally biased region" description="Polar residues" evidence="1">
    <location>
        <begin position="487"/>
        <end position="503"/>
    </location>
</feature>
<evidence type="ECO:0000256" key="1">
    <source>
        <dbReference type="SAM" id="MobiDB-lite"/>
    </source>
</evidence>
<accession>A0A1R3HSV6</accession>
<reference evidence="4" key="1">
    <citation type="submission" date="2013-09" db="EMBL/GenBank/DDBJ databases">
        <title>Corchorus olitorius genome sequencing.</title>
        <authorList>
            <person name="Alam M."/>
            <person name="Haque M.S."/>
            <person name="Islam M.S."/>
            <person name="Emdad E.M."/>
            <person name="Islam M.M."/>
            <person name="Ahmed B."/>
            <person name="Halim A."/>
            <person name="Hossen Q.M.M."/>
            <person name="Hossain M.Z."/>
            <person name="Ahmed R."/>
            <person name="Khan M.M."/>
            <person name="Islam R."/>
            <person name="Rashid M.M."/>
            <person name="Khan S.A."/>
            <person name="Rahman M.S."/>
            <person name="Alam M."/>
            <person name="Yahiya A.S."/>
            <person name="Khan M.S."/>
            <person name="Azam M.S."/>
            <person name="Haque T."/>
            <person name="Lashkar M.Z.H."/>
            <person name="Akhand A.I."/>
            <person name="Morshed G."/>
            <person name="Roy S."/>
            <person name="Uddin K.S."/>
            <person name="Rabeya T."/>
            <person name="Hossain A.S."/>
            <person name="Chowdhury A."/>
            <person name="Snigdha A.R."/>
            <person name="Mortoza M.S."/>
            <person name="Matin S.A."/>
            <person name="Hoque S.M.E."/>
            <person name="Islam M.K."/>
            <person name="Roy D.K."/>
            <person name="Haider R."/>
            <person name="Moosa M.M."/>
            <person name="Elias S.M."/>
            <person name="Hasan A.M."/>
            <person name="Jahan S."/>
            <person name="Shafiuddin M."/>
            <person name="Mahmood N."/>
            <person name="Shommy N.S."/>
        </authorList>
    </citation>
    <scope>NUCLEOTIDE SEQUENCE [LARGE SCALE GENOMIC DNA]</scope>
    <source>
        <strain evidence="4">cv. O-4</strain>
    </source>
</reference>
<feature type="region of interest" description="Disordered" evidence="1">
    <location>
        <begin position="641"/>
        <end position="687"/>
    </location>
</feature>
<protein>
    <submittedName>
        <fullName evidence="3">Tudor/PWWP/MBT superfamily protein</fullName>
    </submittedName>
</protein>
<dbReference type="InterPro" id="IPR053063">
    <property type="entry name" value="PWWP_domain_containing_PDP"/>
</dbReference>
<feature type="compositionally biased region" description="Polar residues" evidence="1">
    <location>
        <begin position="641"/>
        <end position="660"/>
    </location>
</feature>
<dbReference type="EMBL" id="AWUE01019427">
    <property type="protein sequence ID" value="OMO73499.1"/>
    <property type="molecule type" value="Genomic_DNA"/>
</dbReference>
<dbReference type="InterPro" id="IPR000313">
    <property type="entry name" value="PWWP_dom"/>
</dbReference>
<feature type="compositionally biased region" description="Low complexity" evidence="1">
    <location>
        <begin position="661"/>
        <end position="683"/>
    </location>
</feature>
<sequence>MSEKVTKGIDLNCDAVPVDRENEGSDVNARAGSTERLKEGIVDGVRDFREGNEIASGVDKLGKEGRMESGKSQGIGLEADAGSLGEDDVHKVGAFLSLGGTSSMDVDGGSRGCGDGEGVSMEDKKPVGTEHMAVRSSGGVAEDLNVNLNKDASVDGTLVSVRSGLIADNTIQSDASRDLGSERSLPSGDQKVSSKELSAGSEDMEIDTPEDGVLKKNGSNQLNDEVDSNPCTSTEDNVSGDAETKIEDSEFCVSDLVWGKVRTHPWWPGQIFDRSDATSKAKKYFKKGCYFIAYFGDQTFAWNEVSRIKPFRPHFSHMEKQNNMEEFNYAIDCALDEVSRRIEFGLACSCISKEAYAQVKTQIIVNAGIREESSRKDGGDRFSSAASFKPFELVERVKALAQLPSYGEVDRLQVVTSQAQLLAFHRWKGYSHLPEFQNLGGLLETDAEIPLLEEVEKCSELIGNDIPSVDATQDKQVFSEREKPENQDGNPHKQMNTPGDANVSSKKEKSLSESESQDGSSCKRKKISGDAEVPIKKEKSLSELIAERRLNMQNIKRKLNNKVGDKLISSSPAKKLKEDDSLQNDSSSPAKKLKADDSVQKDSAVKENKCNPSTGSVDKSQQPKQTFRVGASILRVASQLNGSGSTVSSPVLKNCDGTSQKSAVNSKSKGKSSSGKPPGKKVSQTNISSPDEMLSQLCLAAADPLKGYKSMASIVIFFTDLRNSIAMDLNINEICEQSLEQGIDDKTGVKSTGSNINGKSELTSIKDSCYSDRKINCLPEEQLVVDEHNQTTEVSPKTPSPKGSPVVELKPSVEACPDMDSEKNCTVTDENPVTEAEKLIAYSDKSCTKDASDKSCTKDASPTALILKFSDLDSVPSVEELNKIFSTYGPLIAPGAEVLKKSNQAKVVFKRGEDAETAFSSSGKYSIFGPSLVSYKLKRLASTPTKASLGATKRFRTSEG</sequence>
<dbReference type="PANTHER" id="PTHR42851:SF19">
    <property type="entry name" value="PWWP DOMAIN-CONTAINING PROTEIN 2-RELATED"/>
    <property type="match status" value="1"/>
</dbReference>
<dbReference type="CDD" id="cd05162">
    <property type="entry name" value="PWWP"/>
    <property type="match status" value="1"/>
</dbReference>
<feature type="region of interest" description="Disordered" evidence="1">
    <location>
        <begin position="479"/>
        <end position="527"/>
    </location>
</feature>
<gene>
    <name evidence="3" type="ORF">COLO4_27083</name>
</gene>
<feature type="compositionally biased region" description="Polar residues" evidence="1">
    <location>
        <begin position="610"/>
        <end position="625"/>
    </location>
</feature>